<evidence type="ECO:0000313" key="1">
    <source>
        <dbReference type="EMBL" id="MBW94767.1"/>
    </source>
</evidence>
<dbReference type="EMBL" id="GGEC01014284">
    <property type="protein sequence ID" value="MBW94767.1"/>
    <property type="molecule type" value="Transcribed_RNA"/>
</dbReference>
<protein>
    <submittedName>
        <fullName evidence="1">Uncharacterized protein</fullName>
    </submittedName>
</protein>
<sequence length="108" mass="12894">MIVRCWCWSQCQYWSQCRCWWCFRLCFRFMVYGWSFKATLKKRSCSMAYPSGQIIHQVLSFSTDEASPLLLFFHRTVKRACLSHPTGEIPATKTSHCQHNPRKYYPVI</sequence>
<organism evidence="1">
    <name type="scientific">Rhizophora mucronata</name>
    <name type="common">Asiatic mangrove</name>
    <dbReference type="NCBI Taxonomy" id="61149"/>
    <lineage>
        <taxon>Eukaryota</taxon>
        <taxon>Viridiplantae</taxon>
        <taxon>Streptophyta</taxon>
        <taxon>Embryophyta</taxon>
        <taxon>Tracheophyta</taxon>
        <taxon>Spermatophyta</taxon>
        <taxon>Magnoliopsida</taxon>
        <taxon>eudicotyledons</taxon>
        <taxon>Gunneridae</taxon>
        <taxon>Pentapetalae</taxon>
        <taxon>rosids</taxon>
        <taxon>fabids</taxon>
        <taxon>Malpighiales</taxon>
        <taxon>Rhizophoraceae</taxon>
        <taxon>Rhizophora</taxon>
    </lineage>
</organism>
<proteinExistence type="predicted"/>
<name>A0A2P2JMQ6_RHIMU</name>
<accession>A0A2P2JMQ6</accession>
<reference evidence="1" key="1">
    <citation type="submission" date="2018-02" db="EMBL/GenBank/DDBJ databases">
        <title>Rhizophora mucronata_Transcriptome.</title>
        <authorList>
            <person name="Meera S.P."/>
            <person name="Sreeshan A."/>
            <person name="Augustine A."/>
        </authorList>
    </citation>
    <scope>NUCLEOTIDE SEQUENCE</scope>
    <source>
        <tissue evidence="1">Leaf</tissue>
    </source>
</reference>
<dbReference type="AlphaFoldDB" id="A0A2P2JMQ6"/>